<dbReference type="PANTHER" id="PTHR43297">
    <property type="entry name" value="OLIGOPEPTIDE TRANSPORT ATP-BINDING PROTEIN APPD"/>
    <property type="match status" value="1"/>
</dbReference>
<dbReference type="EMBL" id="CP072384">
    <property type="protein sequence ID" value="QUC07523.1"/>
    <property type="molecule type" value="Genomic_DNA"/>
</dbReference>
<comment type="similarity">
    <text evidence="2">Belongs to the ABC transporter superfamily.</text>
</comment>
<dbReference type="InterPro" id="IPR003439">
    <property type="entry name" value="ABC_transporter-like_ATP-bd"/>
</dbReference>
<dbReference type="InterPro" id="IPR017871">
    <property type="entry name" value="ABC_transporter-like_CS"/>
</dbReference>
<protein>
    <submittedName>
        <fullName evidence="11">ABC transporter ATP-binding protein</fullName>
    </submittedName>
</protein>
<proteinExistence type="inferred from homology"/>
<evidence type="ECO:0000256" key="3">
    <source>
        <dbReference type="ARBA" id="ARBA00022448"/>
    </source>
</evidence>
<dbReference type="SMART" id="SM00382">
    <property type="entry name" value="AAA"/>
    <property type="match status" value="1"/>
</dbReference>
<dbReference type="InterPro" id="IPR003593">
    <property type="entry name" value="AAA+_ATPase"/>
</dbReference>
<name>A0ABX7Y4V1_9ACTN</name>
<reference evidence="11 12" key="1">
    <citation type="submission" date="2021-03" db="EMBL/GenBank/DDBJ databases">
        <title>Human Oral Microbial Genomes.</title>
        <authorList>
            <person name="Johnston C.D."/>
            <person name="Chen T."/>
            <person name="Dewhirst F.E."/>
        </authorList>
    </citation>
    <scope>NUCLEOTIDE SEQUENCE [LARGE SCALE GENOMIC DNA]</scope>
    <source>
        <strain evidence="11 12">DSMZ 100122</strain>
    </source>
</reference>
<dbReference type="PROSITE" id="PS00211">
    <property type="entry name" value="ABC_TRANSPORTER_1"/>
    <property type="match status" value="1"/>
</dbReference>
<evidence type="ECO:0000256" key="2">
    <source>
        <dbReference type="ARBA" id="ARBA00005417"/>
    </source>
</evidence>
<gene>
    <name evidence="11" type="ORF">J5A65_11370</name>
</gene>
<evidence type="ECO:0000256" key="8">
    <source>
        <dbReference type="ARBA" id="ARBA00022967"/>
    </source>
</evidence>
<evidence type="ECO:0000256" key="5">
    <source>
        <dbReference type="ARBA" id="ARBA00022519"/>
    </source>
</evidence>
<keyword evidence="3" id="KW-0813">Transport</keyword>
<evidence type="ECO:0000256" key="4">
    <source>
        <dbReference type="ARBA" id="ARBA00022475"/>
    </source>
</evidence>
<keyword evidence="4" id="KW-1003">Cell membrane</keyword>
<dbReference type="Pfam" id="PF00005">
    <property type="entry name" value="ABC_tran"/>
    <property type="match status" value="1"/>
</dbReference>
<keyword evidence="12" id="KW-1185">Reference proteome</keyword>
<dbReference type="GO" id="GO:0005524">
    <property type="term" value="F:ATP binding"/>
    <property type="evidence" value="ECO:0007669"/>
    <property type="project" value="UniProtKB-KW"/>
</dbReference>
<organism evidence="11 12">
    <name type="scientific">Arachnia rubra</name>
    <dbReference type="NCBI Taxonomy" id="1547448"/>
    <lineage>
        <taxon>Bacteria</taxon>
        <taxon>Bacillati</taxon>
        <taxon>Actinomycetota</taxon>
        <taxon>Actinomycetes</taxon>
        <taxon>Propionibacteriales</taxon>
        <taxon>Propionibacteriaceae</taxon>
        <taxon>Arachnia</taxon>
    </lineage>
</organism>
<evidence type="ECO:0000256" key="6">
    <source>
        <dbReference type="ARBA" id="ARBA00022741"/>
    </source>
</evidence>
<dbReference type="InterPro" id="IPR050388">
    <property type="entry name" value="ABC_Ni/Peptide_Import"/>
</dbReference>
<feature type="domain" description="ABC transporter" evidence="10">
    <location>
        <begin position="9"/>
        <end position="257"/>
    </location>
</feature>
<dbReference type="SUPFAM" id="SSF52540">
    <property type="entry name" value="P-loop containing nucleoside triphosphate hydrolases"/>
    <property type="match status" value="1"/>
</dbReference>
<evidence type="ECO:0000256" key="1">
    <source>
        <dbReference type="ARBA" id="ARBA00004202"/>
    </source>
</evidence>
<keyword evidence="8" id="KW-1278">Translocase</keyword>
<dbReference type="CDD" id="cd03257">
    <property type="entry name" value="ABC_NikE_OppD_transporters"/>
    <property type="match status" value="1"/>
</dbReference>
<dbReference type="Proteomes" id="UP000678513">
    <property type="component" value="Chromosome"/>
</dbReference>
<keyword evidence="7 11" id="KW-0067">ATP-binding</keyword>
<accession>A0ABX7Y4V1</accession>
<keyword evidence="6" id="KW-0547">Nucleotide-binding</keyword>
<dbReference type="InterPro" id="IPR027417">
    <property type="entry name" value="P-loop_NTPase"/>
</dbReference>
<evidence type="ECO:0000259" key="10">
    <source>
        <dbReference type="PROSITE" id="PS50893"/>
    </source>
</evidence>
<dbReference type="PROSITE" id="PS50893">
    <property type="entry name" value="ABC_TRANSPORTER_2"/>
    <property type="match status" value="1"/>
</dbReference>
<evidence type="ECO:0000313" key="12">
    <source>
        <dbReference type="Proteomes" id="UP000678513"/>
    </source>
</evidence>
<comment type="subcellular location">
    <subcellularLocation>
        <location evidence="1">Cell membrane</location>
        <topology evidence="1">Peripheral membrane protein</topology>
    </subcellularLocation>
</comment>
<dbReference type="Gene3D" id="3.40.50.300">
    <property type="entry name" value="P-loop containing nucleotide triphosphate hydrolases"/>
    <property type="match status" value="1"/>
</dbReference>
<dbReference type="PANTHER" id="PTHR43297:SF14">
    <property type="entry name" value="ATPASE AAA-TYPE CORE DOMAIN-CONTAINING PROTEIN"/>
    <property type="match status" value="1"/>
</dbReference>
<keyword evidence="5" id="KW-0997">Cell inner membrane</keyword>
<evidence type="ECO:0000313" key="11">
    <source>
        <dbReference type="EMBL" id="QUC07523.1"/>
    </source>
</evidence>
<evidence type="ECO:0000256" key="9">
    <source>
        <dbReference type="ARBA" id="ARBA00023136"/>
    </source>
</evidence>
<keyword evidence="9" id="KW-0472">Membrane</keyword>
<sequence length="266" mass="28781">MNAPERIILQVKNLTASAAAPRPRPILHGVDFDLRSTQRLGIVGPSGSGKSMILKALTGFTPAAIEVSGTVSLNGKDVLSLPPAERHRLVTSKLALLWQDSMQSLNPYESIGIQLAKALQLHEKRPRAELRDLAQEWLGRVGLPQGAKVLQAYPHQLSGGMRQRVMLAMSLCGSQPIVVADEPTTALDMVRQAECIGLIDELSRGRGRALLYVSHDLALTARLCTHVMVVSSGTIVESGSLDEVFGHPVSEVTKRLLAGTRKVRPR</sequence>
<evidence type="ECO:0000256" key="7">
    <source>
        <dbReference type="ARBA" id="ARBA00022840"/>
    </source>
</evidence>
<dbReference type="RefSeq" id="WP_212322050.1">
    <property type="nucleotide sequence ID" value="NZ_AP024463.1"/>
</dbReference>